<dbReference type="Proteomes" id="UP000215214">
    <property type="component" value="Chromosome TJEJU"/>
</dbReference>
<dbReference type="AlphaFoldDB" id="A0A238UBJ0"/>
<dbReference type="Gene3D" id="3.30.950.10">
    <property type="entry name" value="Methyltransferase, Cobalt-precorrin-4 Transmethylase, Domain 2"/>
    <property type="match status" value="1"/>
</dbReference>
<evidence type="ECO:0000256" key="3">
    <source>
        <dbReference type="ARBA" id="ARBA00022573"/>
    </source>
</evidence>
<dbReference type="OrthoDB" id="9815856at2"/>
<dbReference type="InterPro" id="IPR035996">
    <property type="entry name" value="4pyrrol_Methylase_sf"/>
</dbReference>
<dbReference type="NCBIfam" id="TIGR01467">
    <property type="entry name" value="cobI_cbiL"/>
    <property type="match status" value="1"/>
</dbReference>
<evidence type="ECO:0000259" key="8">
    <source>
        <dbReference type="Pfam" id="PF00590"/>
    </source>
</evidence>
<comment type="pathway">
    <text evidence="1">Cofactor biosynthesis; adenosylcobalamin biosynthesis.</text>
</comment>
<comment type="similarity">
    <text evidence="2 7">Belongs to the precorrin methyltransferase family.</text>
</comment>
<protein>
    <submittedName>
        <fullName evidence="9">Precorrin-2 C(20)-methyltransferase</fullName>
        <ecNumber evidence="9">2.1.1.130</ecNumber>
    </submittedName>
</protein>
<dbReference type="KEGG" id="tje:TJEJU_2904"/>
<dbReference type="GO" id="GO:0009236">
    <property type="term" value="P:cobalamin biosynthetic process"/>
    <property type="evidence" value="ECO:0007669"/>
    <property type="project" value="UniProtKB-UniRule"/>
</dbReference>
<dbReference type="PIRSF" id="PIRSF036427">
    <property type="entry name" value="Precrrn-2_mtase"/>
    <property type="match status" value="1"/>
</dbReference>
<keyword evidence="3" id="KW-0169">Cobalamin biosynthesis</keyword>
<gene>
    <name evidence="9" type="primary">cobI</name>
    <name evidence="9" type="ORF">TJEJU_2904</name>
</gene>
<dbReference type="PANTHER" id="PTHR43467:SF2">
    <property type="entry name" value="COBALT-PRECORRIN-2 C(20)-METHYLTRANSFERASE"/>
    <property type="match status" value="1"/>
</dbReference>
<reference evidence="9 10" key="1">
    <citation type="submission" date="2017-07" db="EMBL/GenBank/DDBJ databases">
        <authorList>
            <person name="Sun Z.S."/>
            <person name="Albrecht U."/>
            <person name="Echele G."/>
            <person name="Lee C.C."/>
        </authorList>
    </citation>
    <scope>NUCLEOTIDE SEQUENCE [LARGE SCALE GENOMIC DNA]</scope>
    <source>
        <strain evidence="10">type strain: KCTC 22618</strain>
    </source>
</reference>
<evidence type="ECO:0000256" key="7">
    <source>
        <dbReference type="PIRNR" id="PIRNR036427"/>
    </source>
</evidence>
<dbReference type="EC" id="2.1.1.130" evidence="9"/>
<evidence type="ECO:0000313" key="9">
    <source>
        <dbReference type="EMBL" id="SNR16573.1"/>
    </source>
</evidence>
<dbReference type="CDD" id="cd11645">
    <property type="entry name" value="Precorrin_2_C20_MT"/>
    <property type="match status" value="1"/>
</dbReference>
<keyword evidence="6" id="KW-0949">S-adenosyl-L-methionine</keyword>
<evidence type="ECO:0000256" key="2">
    <source>
        <dbReference type="ARBA" id="ARBA00005879"/>
    </source>
</evidence>
<dbReference type="GO" id="GO:0032259">
    <property type="term" value="P:methylation"/>
    <property type="evidence" value="ECO:0007669"/>
    <property type="project" value="UniProtKB-KW"/>
</dbReference>
<feature type="domain" description="Tetrapyrrole methylase" evidence="8">
    <location>
        <begin position="1"/>
        <end position="213"/>
    </location>
</feature>
<accession>A0A238UBJ0</accession>
<evidence type="ECO:0000256" key="1">
    <source>
        <dbReference type="ARBA" id="ARBA00004953"/>
    </source>
</evidence>
<evidence type="ECO:0000256" key="4">
    <source>
        <dbReference type="ARBA" id="ARBA00022603"/>
    </source>
</evidence>
<dbReference type="InterPro" id="IPR000878">
    <property type="entry name" value="4pyrrol_Mease"/>
</dbReference>
<keyword evidence="5 9" id="KW-0808">Transferase</keyword>
<organism evidence="9 10">
    <name type="scientific">Tenacibaculum jejuense</name>
    <dbReference type="NCBI Taxonomy" id="584609"/>
    <lineage>
        <taxon>Bacteria</taxon>
        <taxon>Pseudomonadati</taxon>
        <taxon>Bacteroidota</taxon>
        <taxon>Flavobacteriia</taxon>
        <taxon>Flavobacteriales</taxon>
        <taxon>Flavobacteriaceae</taxon>
        <taxon>Tenacibaculum</taxon>
    </lineage>
</organism>
<dbReference type="InterPro" id="IPR012382">
    <property type="entry name" value="CobI/CbiL"/>
</dbReference>
<dbReference type="SUPFAM" id="SSF53790">
    <property type="entry name" value="Tetrapyrrole methylase"/>
    <property type="match status" value="1"/>
</dbReference>
<name>A0A238UBJ0_9FLAO</name>
<dbReference type="InterPro" id="IPR014777">
    <property type="entry name" value="4pyrrole_Mease_sub1"/>
</dbReference>
<evidence type="ECO:0000256" key="5">
    <source>
        <dbReference type="ARBA" id="ARBA00022679"/>
    </source>
</evidence>
<evidence type="ECO:0000313" key="10">
    <source>
        <dbReference type="Proteomes" id="UP000215214"/>
    </source>
</evidence>
<dbReference type="InterPro" id="IPR006364">
    <property type="entry name" value="CobI/CbiL/CobIJ_dom"/>
</dbReference>
<dbReference type="UniPathway" id="UPA00148"/>
<dbReference type="RefSeq" id="WP_095073228.1">
    <property type="nucleotide sequence ID" value="NZ_LT899436.1"/>
</dbReference>
<dbReference type="PANTHER" id="PTHR43467">
    <property type="entry name" value="COBALT-PRECORRIN-2 C(20)-METHYLTRANSFERASE"/>
    <property type="match status" value="1"/>
</dbReference>
<proteinExistence type="inferred from homology"/>
<dbReference type="EMBL" id="LT899436">
    <property type="protein sequence ID" value="SNR16573.1"/>
    <property type="molecule type" value="Genomic_DNA"/>
</dbReference>
<keyword evidence="10" id="KW-1185">Reference proteome</keyword>
<dbReference type="GO" id="GO:0030788">
    <property type="term" value="F:precorrin-2 C20-methyltransferase activity"/>
    <property type="evidence" value="ECO:0007669"/>
    <property type="project" value="UniProtKB-EC"/>
</dbReference>
<dbReference type="InterPro" id="IPR014776">
    <property type="entry name" value="4pyrrole_Mease_sub2"/>
</dbReference>
<dbReference type="Pfam" id="PF00590">
    <property type="entry name" value="TP_methylase"/>
    <property type="match status" value="1"/>
</dbReference>
<keyword evidence="4 9" id="KW-0489">Methyltransferase</keyword>
<sequence length="233" mass="26716">MVYGVALGPGDPELLTIKALRILQESDVIFYPGSTFKGVQKSFVYPLLEYHNLKDKDLRGFYLEMSDNRSQSKRVYETTAFEIQKLAAKGKKVAIVCEGDLSLYASFTYIMEHLQELNVPISLIPGINSFSLGAAKHQIPLSLLNDKIAIVPRVKTIEEITTYFNSVDTLVLMKVKTSWKLFYDQLKAQSWQFYYCERLGTPQEYITTNLQEISEREIPYFSLLIIKNNKTDD</sequence>
<dbReference type="Gene3D" id="3.40.1010.10">
    <property type="entry name" value="Cobalt-precorrin-4 Transmethylase, Domain 1"/>
    <property type="match status" value="1"/>
</dbReference>
<evidence type="ECO:0000256" key="6">
    <source>
        <dbReference type="ARBA" id="ARBA00022691"/>
    </source>
</evidence>